<dbReference type="Proteomes" id="UP000297452">
    <property type="component" value="Unassembled WGS sequence"/>
</dbReference>
<dbReference type="PANTHER" id="PTHR28038">
    <property type="entry name" value="ADL329WP"/>
    <property type="match status" value="1"/>
</dbReference>
<comment type="caution">
    <text evidence="2">The sequence shown here is derived from an EMBL/GenBank/DDBJ whole genome shotgun (WGS) entry which is preliminary data.</text>
</comment>
<keyword evidence="3" id="KW-1185">Reference proteome</keyword>
<protein>
    <submittedName>
        <fullName evidence="2">Uncharacterized protein</fullName>
    </submittedName>
</protein>
<dbReference type="EMBL" id="PQXJ01000568">
    <property type="protein sequence ID" value="TGO46744.1"/>
    <property type="molecule type" value="Genomic_DNA"/>
</dbReference>
<keyword evidence="1" id="KW-1133">Transmembrane helix</keyword>
<evidence type="ECO:0000313" key="3">
    <source>
        <dbReference type="Proteomes" id="UP000297452"/>
    </source>
</evidence>
<gene>
    <name evidence="2" type="ORF">BOTNAR_0568g00050</name>
</gene>
<feature type="transmembrane region" description="Helical" evidence="1">
    <location>
        <begin position="97"/>
        <end position="117"/>
    </location>
</feature>
<reference evidence="2 3" key="1">
    <citation type="submission" date="2017-12" db="EMBL/GenBank/DDBJ databases">
        <title>Comparative genomics of Botrytis spp.</title>
        <authorList>
            <person name="Valero-Jimenez C.A."/>
            <person name="Tapia P."/>
            <person name="Veloso J."/>
            <person name="Silva-Moreno E."/>
            <person name="Staats M."/>
            <person name="Valdes J.H."/>
            <person name="Van Kan J.A.L."/>
        </authorList>
    </citation>
    <scope>NUCLEOTIDE SEQUENCE [LARGE SCALE GENOMIC DNA]</scope>
    <source>
        <strain evidence="2 3">MUCL2120</strain>
    </source>
</reference>
<keyword evidence="1" id="KW-0812">Transmembrane</keyword>
<keyword evidence="1" id="KW-0472">Membrane</keyword>
<dbReference type="PANTHER" id="PTHR28038:SF1">
    <property type="entry name" value="ADL329WP"/>
    <property type="match status" value="1"/>
</dbReference>
<organism evidence="2 3">
    <name type="scientific">Botryotinia narcissicola</name>
    <dbReference type="NCBI Taxonomy" id="278944"/>
    <lineage>
        <taxon>Eukaryota</taxon>
        <taxon>Fungi</taxon>
        <taxon>Dikarya</taxon>
        <taxon>Ascomycota</taxon>
        <taxon>Pezizomycotina</taxon>
        <taxon>Leotiomycetes</taxon>
        <taxon>Helotiales</taxon>
        <taxon>Sclerotiniaceae</taxon>
        <taxon>Botryotinia</taxon>
    </lineage>
</organism>
<proteinExistence type="predicted"/>
<name>A0A4Z1HCH4_9HELO</name>
<dbReference type="OrthoDB" id="284718at2759"/>
<dbReference type="STRING" id="278944.A0A4Z1HCH4"/>
<evidence type="ECO:0000313" key="2">
    <source>
        <dbReference type="EMBL" id="TGO46744.1"/>
    </source>
</evidence>
<accession>A0A4Z1HCH4</accession>
<evidence type="ECO:0000256" key="1">
    <source>
        <dbReference type="SAM" id="Phobius"/>
    </source>
</evidence>
<sequence>MAARKDMRRGDLIPAAKESPSDFGGTLGSTLPMAAMFTRNKLIGWYVNTMNRIYIHLYVEDDAGGYMLIYKRASVLFAIQNWLGESPETRKTSSQPAYFSVGMSFMALVITYLPMFLPPPPTAPVAQSA</sequence>
<dbReference type="AlphaFoldDB" id="A0A4Z1HCH4"/>